<dbReference type="InterPro" id="IPR026870">
    <property type="entry name" value="Zinc_ribbon_dom"/>
</dbReference>
<evidence type="ECO:0000313" key="5">
    <source>
        <dbReference type="Proteomes" id="UP000433181"/>
    </source>
</evidence>
<feature type="transmembrane region" description="Helical" evidence="2">
    <location>
        <begin position="83"/>
        <end position="102"/>
    </location>
</feature>
<gene>
    <name evidence="4" type="ORF">FYJ84_09815</name>
</gene>
<name>A0A6I2UJB9_9FIRM</name>
<sequence length="315" mass="33809">MYMGKFCEQCGSQLKPGAAFCEACGARVKSFSANGNMGSGGTSNVSGGTSNVSGGTTKVSAGNTGRIGTVAASDVTSKGKSSGVVAGIVLLLALFGGGWYYYQNYMEVTPTATVMDEAGSTKSAEVSDNKDKVQSDKQAVKPEETPLEKAQTQLSAKGVKGTVIASTIEKRNNSGYLSIVKNGEQYSIITYDLRNQRIGQTAFDKRLLYFTNKRPKAGDSEVVIFDITIFDDVHDADDKSGVWNGNNHLLPVYAFYKLDADDNVIPGMLNTGSGAKPSHFHSYFNEQRNVDTINLFLTDIKNLQENVNENQVALP</sequence>
<evidence type="ECO:0000256" key="1">
    <source>
        <dbReference type="SAM" id="MobiDB-lite"/>
    </source>
</evidence>
<keyword evidence="2" id="KW-1133">Transmembrane helix</keyword>
<evidence type="ECO:0000259" key="3">
    <source>
        <dbReference type="Pfam" id="PF13240"/>
    </source>
</evidence>
<dbReference type="EMBL" id="VUNR01000020">
    <property type="protein sequence ID" value="MSU09281.1"/>
    <property type="molecule type" value="Genomic_DNA"/>
</dbReference>
<proteinExistence type="predicted"/>
<comment type="caution">
    <text evidence="4">The sequence shown here is derived from an EMBL/GenBank/DDBJ whole genome shotgun (WGS) entry which is preliminary data.</text>
</comment>
<dbReference type="Pfam" id="PF13240">
    <property type="entry name" value="Zn_Ribbon_1"/>
    <property type="match status" value="1"/>
</dbReference>
<feature type="region of interest" description="Disordered" evidence="1">
    <location>
        <begin position="119"/>
        <end position="152"/>
    </location>
</feature>
<organism evidence="4 5">
    <name type="scientific">Anaerovibrio slackiae</name>
    <dbReference type="NCBI Taxonomy" id="2652309"/>
    <lineage>
        <taxon>Bacteria</taxon>
        <taxon>Bacillati</taxon>
        <taxon>Bacillota</taxon>
        <taxon>Negativicutes</taxon>
        <taxon>Selenomonadales</taxon>
        <taxon>Selenomonadaceae</taxon>
        <taxon>Anaerovibrio</taxon>
    </lineage>
</organism>
<protein>
    <submittedName>
        <fullName evidence="4">Zinc ribbon domain-containing protein</fullName>
    </submittedName>
</protein>
<feature type="compositionally biased region" description="Basic and acidic residues" evidence="1">
    <location>
        <begin position="125"/>
        <end position="147"/>
    </location>
</feature>
<dbReference type="AlphaFoldDB" id="A0A6I2UJB9"/>
<reference evidence="4 5" key="1">
    <citation type="submission" date="2019-08" db="EMBL/GenBank/DDBJ databases">
        <title>In-depth cultivation of the pig gut microbiome towards novel bacterial diversity and tailored functional studies.</title>
        <authorList>
            <person name="Wylensek D."/>
            <person name="Hitch T.C.A."/>
            <person name="Clavel T."/>
        </authorList>
    </citation>
    <scope>NUCLEOTIDE SEQUENCE [LARGE SCALE GENOMIC DNA]</scope>
    <source>
        <strain evidence="4 5">WCA-693-APC-5D-A</strain>
    </source>
</reference>
<evidence type="ECO:0000313" key="4">
    <source>
        <dbReference type="EMBL" id="MSU09281.1"/>
    </source>
</evidence>
<dbReference type="GeneID" id="96779219"/>
<keyword evidence="5" id="KW-1185">Reference proteome</keyword>
<accession>A0A6I2UJB9</accession>
<keyword evidence="2" id="KW-0472">Membrane</keyword>
<dbReference type="Proteomes" id="UP000433181">
    <property type="component" value="Unassembled WGS sequence"/>
</dbReference>
<dbReference type="RefSeq" id="WP_154407453.1">
    <property type="nucleotide sequence ID" value="NZ_VUNR01000020.1"/>
</dbReference>
<feature type="domain" description="Zinc-ribbon" evidence="3">
    <location>
        <begin position="6"/>
        <end position="27"/>
    </location>
</feature>
<keyword evidence="2" id="KW-0812">Transmembrane</keyword>
<evidence type="ECO:0000256" key="2">
    <source>
        <dbReference type="SAM" id="Phobius"/>
    </source>
</evidence>